<sequence>MAQVTTTLKLKFLALNNVKASMFADTVAASTELANSLLKVPFSERKKLTTAMVVTSLKSALSNQVIRILKGKAGKRAKSFKVFWPEVNKQNWNVCKVGETYSLSFPTIQGVKRVPIAVHPHFEQQLDEIISGDLEKGTLKLMCLRGTWYAMLSVTRDVPDVESTQRIGVDRGQNNLAVAATVEGRCLFFSGKAVMHRRRQFQQLRKELQAAGKYRAVKKLERRESRWMREVNHTISRRIVRFAGSADADVYLEDLSGIRQTTRQRKKNRSDAATSRHTWAYYDLETKLSYKMALEGRQTHKRRAAYTSKSDHRTGRLDGKRNRHKFTGADGYQVNADLNAAINIAQWDGFSCALVLEEAVPVMGTVVPADGVLGAPLNSMNLTKVEQLSLFPLSA</sequence>
<keyword evidence="4" id="KW-0233">DNA recombination</keyword>
<dbReference type="AlphaFoldDB" id="A0A2W4TV15"/>
<proteinExistence type="inferred from homology"/>
<dbReference type="InterPro" id="IPR010095">
    <property type="entry name" value="Cas12f1-like_TNB"/>
</dbReference>
<gene>
    <name evidence="8" type="ORF">DCF25_17200</name>
</gene>
<dbReference type="InterPro" id="IPR001959">
    <property type="entry name" value="Transposase"/>
</dbReference>
<protein>
    <submittedName>
        <fullName evidence="8">Transposase</fullName>
    </submittedName>
</protein>
<reference evidence="9" key="1">
    <citation type="submission" date="2018-04" db="EMBL/GenBank/DDBJ databases">
        <authorList>
            <person name="Cornet L."/>
        </authorList>
    </citation>
    <scope>NUCLEOTIDE SEQUENCE [LARGE SCALE GENOMIC DNA]</scope>
</reference>
<dbReference type="Pfam" id="PF01385">
    <property type="entry name" value="OrfB_IS605"/>
    <property type="match status" value="1"/>
</dbReference>
<dbReference type="Pfam" id="PF07282">
    <property type="entry name" value="Cas12f1-like_TNB"/>
    <property type="match status" value="1"/>
</dbReference>
<feature type="domain" description="Cas12f1-like TNB" evidence="7">
    <location>
        <begin position="281"/>
        <end position="344"/>
    </location>
</feature>
<evidence type="ECO:0000256" key="4">
    <source>
        <dbReference type="ARBA" id="ARBA00023172"/>
    </source>
</evidence>
<evidence type="ECO:0000259" key="6">
    <source>
        <dbReference type="Pfam" id="PF01385"/>
    </source>
</evidence>
<dbReference type="GO" id="GO:0003677">
    <property type="term" value="F:DNA binding"/>
    <property type="evidence" value="ECO:0007669"/>
    <property type="project" value="UniProtKB-KW"/>
</dbReference>
<dbReference type="NCBIfam" id="NF040570">
    <property type="entry name" value="guided_TnpB"/>
    <property type="match status" value="1"/>
</dbReference>
<dbReference type="EMBL" id="QBMC01000142">
    <property type="protein sequence ID" value="PZO12663.1"/>
    <property type="molecule type" value="Genomic_DNA"/>
</dbReference>
<evidence type="ECO:0000256" key="2">
    <source>
        <dbReference type="ARBA" id="ARBA00022578"/>
    </source>
</evidence>
<feature type="compositionally biased region" description="Basic and acidic residues" evidence="5">
    <location>
        <begin position="309"/>
        <end position="320"/>
    </location>
</feature>
<keyword evidence="2" id="KW-0815">Transposition</keyword>
<evidence type="ECO:0000259" key="7">
    <source>
        <dbReference type="Pfam" id="PF07282"/>
    </source>
</evidence>
<organism evidence="8 9">
    <name type="scientific">Leptolyngbya foveolarum</name>
    <dbReference type="NCBI Taxonomy" id="47253"/>
    <lineage>
        <taxon>Bacteria</taxon>
        <taxon>Bacillati</taxon>
        <taxon>Cyanobacteriota</taxon>
        <taxon>Cyanophyceae</taxon>
        <taxon>Leptolyngbyales</taxon>
        <taxon>Leptolyngbyaceae</taxon>
        <taxon>Leptolyngbya group</taxon>
        <taxon>Leptolyngbya</taxon>
    </lineage>
</organism>
<evidence type="ECO:0000313" key="9">
    <source>
        <dbReference type="Proteomes" id="UP000249354"/>
    </source>
</evidence>
<feature type="region of interest" description="Disordered" evidence="5">
    <location>
        <begin position="301"/>
        <end position="324"/>
    </location>
</feature>
<keyword evidence="3" id="KW-0238">DNA-binding</keyword>
<reference evidence="8 9" key="2">
    <citation type="submission" date="2018-06" db="EMBL/GenBank/DDBJ databases">
        <title>Metagenomic assembly of (sub)arctic Cyanobacteria and their associated microbiome from non-axenic cultures.</title>
        <authorList>
            <person name="Baurain D."/>
        </authorList>
    </citation>
    <scope>NUCLEOTIDE SEQUENCE [LARGE SCALE GENOMIC DNA]</scope>
    <source>
        <strain evidence="8">ULC129bin1</strain>
    </source>
</reference>
<dbReference type="Proteomes" id="UP000249354">
    <property type="component" value="Unassembled WGS sequence"/>
</dbReference>
<evidence type="ECO:0000256" key="3">
    <source>
        <dbReference type="ARBA" id="ARBA00023125"/>
    </source>
</evidence>
<evidence type="ECO:0000256" key="1">
    <source>
        <dbReference type="ARBA" id="ARBA00008761"/>
    </source>
</evidence>
<evidence type="ECO:0000256" key="5">
    <source>
        <dbReference type="SAM" id="MobiDB-lite"/>
    </source>
</evidence>
<accession>A0A2W4TV15</accession>
<dbReference type="GO" id="GO:0032196">
    <property type="term" value="P:transposition"/>
    <property type="evidence" value="ECO:0007669"/>
    <property type="project" value="UniProtKB-KW"/>
</dbReference>
<comment type="similarity">
    <text evidence="1">In the C-terminal section; belongs to the transposase 35 family.</text>
</comment>
<dbReference type="GO" id="GO:0006310">
    <property type="term" value="P:DNA recombination"/>
    <property type="evidence" value="ECO:0007669"/>
    <property type="project" value="UniProtKB-KW"/>
</dbReference>
<feature type="domain" description="Probable transposase IS891/IS1136/IS1341" evidence="6">
    <location>
        <begin position="153"/>
        <end position="241"/>
    </location>
</feature>
<evidence type="ECO:0000313" key="8">
    <source>
        <dbReference type="EMBL" id="PZO12663.1"/>
    </source>
</evidence>
<comment type="caution">
    <text evidence="8">The sequence shown here is derived from an EMBL/GenBank/DDBJ whole genome shotgun (WGS) entry which is preliminary data.</text>
</comment>
<name>A0A2W4TV15_9CYAN</name>